<feature type="compositionally biased region" description="Basic and acidic residues" evidence="6">
    <location>
        <begin position="97"/>
        <end position="117"/>
    </location>
</feature>
<evidence type="ECO:0008006" key="12">
    <source>
        <dbReference type="Google" id="ProtNLM"/>
    </source>
</evidence>
<feature type="region of interest" description="Disordered" evidence="6">
    <location>
        <begin position="872"/>
        <end position="961"/>
    </location>
</feature>
<proteinExistence type="inferred from homology"/>
<dbReference type="InterPro" id="IPR042488">
    <property type="entry name" value="Rad4_BHD3_sf"/>
</dbReference>
<dbReference type="PANTHER" id="PTHR12135">
    <property type="entry name" value="DNA REPAIR PROTEIN XP-C / RAD4"/>
    <property type="match status" value="1"/>
</dbReference>
<evidence type="ECO:0000256" key="1">
    <source>
        <dbReference type="ARBA" id="ARBA00004123"/>
    </source>
</evidence>
<dbReference type="PANTHER" id="PTHR12135:SF0">
    <property type="entry name" value="DNA REPAIR PROTEIN COMPLEMENTING XP-C CELLS"/>
    <property type="match status" value="1"/>
</dbReference>
<dbReference type="AlphaFoldDB" id="A0A813TTC1"/>
<dbReference type="Pfam" id="PF10403">
    <property type="entry name" value="BHD_1"/>
    <property type="match status" value="1"/>
</dbReference>
<feature type="compositionally biased region" description="Acidic residues" evidence="6">
    <location>
        <begin position="186"/>
        <end position="197"/>
    </location>
</feature>
<dbReference type="Proteomes" id="UP000663879">
    <property type="component" value="Unassembled WGS sequence"/>
</dbReference>
<dbReference type="SUPFAM" id="SSF54001">
    <property type="entry name" value="Cysteine proteinases"/>
    <property type="match status" value="1"/>
</dbReference>
<organism evidence="10 11">
    <name type="scientific">Brachionus calyciflorus</name>
    <dbReference type="NCBI Taxonomy" id="104777"/>
    <lineage>
        <taxon>Eukaryota</taxon>
        <taxon>Metazoa</taxon>
        <taxon>Spiralia</taxon>
        <taxon>Gnathifera</taxon>
        <taxon>Rotifera</taxon>
        <taxon>Eurotatoria</taxon>
        <taxon>Monogononta</taxon>
        <taxon>Pseudotrocha</taxon>
        <taxon>Ploima</taxon>
        <taxon>Brachionidae</taxon>
        <taxon>Brachionus</taxon>
    </lineage>
</organism>
<feature type="compositionally biased region" description="Basic residues" evidence="6">
    <location>
        <begin position="920"/>
        <end position="935"/>
    </location>
</feature>
<dbReference type="Gene3D" id="2.20.20.110">
    <property type="entry name" value="Rad4, beta-hairpin domain BHD1"/>
    <property type="match status" value="1"/>
</dbReference>
<evidence type="ECO:0000256" key="6">
    <source>
        <dbReference type="SAM" id="MobiDB-lite"/>
    </source>
</evidence>
<feature type="compositionally biased region" description="Basic residues" evidence="6">
    <location>
        <begin position="82"/>
        <end position="92"/>
    </location>
</feature>
<gene>
    <name evidence="10" type="ORF">OXX778_LOCUS7265</name>
</gene>
<keyword evidence="3" id="KW-0227">DNA damage</keyword>
<dbReference type="GO" id="GO:0005737">
    <property type="term" value="C:cytoplasm"/>
    <property type="evidence" value="ECO:0007669"/>
    <property type="project" value="TreeGrafter"/>
</dbReference>
<dbReference type="Pfam" id="PF10404">
    <property type="entry name" value="BHD_2"/>
    <property type="match status" value="1"/>
</dbReference>
<feature type="domain" description="Rad4 beta-hairpin" evidence="8">
    <location>
        <begin position="625"/>
        <end position="681"/>
    </location>
</feature>
<feature type="domain" description="Rad4 beta-hairpin" evidence="7">
    <location>
        <begin position="571"/>
        <end position="623"/>
    </location>
</feature>
<dbReference type="Gene3D" id="3.90.260.10">
    <property type="entry name" value="Transglutaminase-like"/>
    <property type="match status" value="1"/>
</dbReference>
<feature type="domain" description="Rad4 beta-hairpin" evidence="9">
    <location>
        <begin position="688"/>
        <end position="763"/>
    </location>
</feature>
<dbReference type="InterPro" id="IPR038765">
    <property type="entry name" value="Papain-like_cys_pep_sf"/>
</dbReference>
<dbReference type="SMART" id="SM01031">
    <property type="entry name" value="BHD_2"/>
    <property type="match status" value="1"/>
</dbReference>
<reference evidence="10" key="1">
    <citation type="submission" date="2021-02" db="EMBL/GenBank/DDBJ databases">
        <authorList>
            <person name="Nowell W R."/>
        </authorList>
    </citation>
    <scope>NUCLEOTIDE SEQUENCE</scope>
    <source>
        <strain evidence="10">Ploen Becks lab</strain>
    </source>
</reference>
<dbReference type="Pfam" id="PF10405">
    <property type="entry name" value="BHD_3"/>
    <property type="match status" value="1"/>
</dbReference>
<protein>
    <recommendedName>
        <fullName evidence="12">XPC</fullName>
    </recommendedName>
</protein>
<feature type="compositionally biased region" description="Basic residues" evidence="6">
    <location>
        <begin position="875"/>
        <end position="896"/>
    </location>
</feature>
<dbReference type="OrthoDB" id="300780at2759"/>
<comment type="similarity">
    <text evidence="2">Belongs to the XPC family.</text>
</comment>
<keyword evidence="5" id="KW-0539">Nucleus</keyword>
<evidence type="ECO:0000259" key="7">
    <source>
        <dbReference type="SMART" id="SM01030"/>
    </source>
</evidence>
<name>A0A813TTC1_9BILA</name>
<feature type="region of interest" description="Disordered" evidence="6">
    <location>
        <begin position="380"/>
        <end position="436"/>
    </location>
</feature>
<dbReference type="InterPro" id="IPR004583">
    <property type="entry name" value="DNA_repair_Rad4"/>
</dbReference>
<dbReference type="InterPro" id="IPR018325">
    <property type="entry name" value="Rad4/PNGase_transGLS-fold"/>
</dbReference>
<sequence>MRLRTRTSEKIVYLDEDSDLESDFQEAKSRKSLSKSSKSEEKVLNLSSNSKEIKKSQKDSRKSSEYFKEVEDKSSDDEEIKKKPKRSTKKNTNKQTSKKEPAKKEISKTKEKVKKEVVIEEKVEEPMQIDDVKTKLTQIENVESKIDLLLKFESNNKVKKTENDKSEMSDDSDDDIDNKKLKKEVDDDEEDDDEFEEVEMDHHVSLSEVKMDKDEIQVTIGDKKVKKSVDLQARMERMFKSMQKKFSVAMLKTHLLCWAAHGFYLNKLSLNPFIRALVISIDPSNYFQLVNFNKECLQTLLEKTNSLFHLNSKLSEKSEFLNTGTQKNTLKSLGHAISSQKCSNYLQYLLILIVLMRSLNLKCRLCVCLDVITVKEEKPAKKTSKKKESDSESELSESEEDEKPKKSAKKSTKKVKKEEVEEDSTETKPAPNKKIQKNNLILSDDSKLELNEKCSKLPSADYRNYWLEVYLEEEKYWCPVEPLNSKLDCASYLEKRFEKRVLYVLAYDNENRIKDVTKRYSSDWCIQTRLLRVSNLESSKTLWWEKTLLQHQPLDAYLDMEEEKQLKEYLLQKPLPQTVSEFKNHPLYVLPRHLLKFQTIYPKNATPISHFRKEPIYSTDNLVTLCSRQTWLKYARMVKPFEEASKIVKGRIKMSDYKAGCRQSPDLDLYGFWQTKLYEPPYCQNGIVPRNEFGNVELFQPCMLPKGSVHLKNMPNSNKVCRKLKIDCAAAVVGFDAHGGFSHAVYDGWVICEEHKDTVIDAYIEEEREANLRLMQKRKDRILNNWKRLCKSLLVRERLKEKYGDDLNHKPKKNLKKLIDQANFQSTNDKDDDFIEVDKVGAKLNNLNEADEKSNNKDEKIDYGEQSDKVVVVKFNRKTKPKTTNKTNKPKRKRGRKETSSEEDTAEETPESESEQETKSRKKKVTTTRPTRRTTRSTSKLETVKSEEAKIVSDDKENSKDSIKIISKKIDDDNGFKLSESDSDE</sequence>
<feature type="compositionally biased region" description="Basic residues" evidence="6">
    <location>
        <begin position="406"/>
        <end position="415"/>
    </location>
</feature>
<keyword evidence="11" id="KW-1185">Reference proteome</keyword>
<dbReference type="InterPro" id="IPR018327">
    <property type="entry name" value="BHD_2"/>
</dbReference>
<feature type="compositionally biased region" description="Acidic residues" evidence="6">
    <location>
        <begin position="901"/>
        <end position="915"/>
    </location>
</feature>
<evidence type="ECO:0000256" key="2">
    <source>
        <dbReference type="ARBA" id="ARBA00009525"/>
    </source>
</evidence>
<dbReference type="EMBL" id="CAJNOC010000918">
    <property type="protein sequence ID" value="CAF0817063.1"/>
    <property type="molecule type" value="Genomic_DNA"/>
</dbReference>
<dbReference type="GO" id="GO:0006289">
    <property type="term" value="P:nucleotide-excision repair"/>
    <property type="evidence" value="ECO:0007669"/>
    <property type="project" value="InterPro"/>
</dbReference>
<dbReference type="Gene3D" id="3.30.70.2460">
    <property type="entry name" value="Rad4, beta-hairpin domain BHD3"/>
    <property type="match status" value="1"/>
</dbReference>
<evidence type="ECO:0000256" key="5">
    <source>
        <dbReference type="ARBA" id="ARBA00023242"/>
    </source>
</evidence>
<comment type="subcellular location">
    <subcellularLocation>
        <location evidence="1">Nucleus</location>
    </subcellularLocation>
</comment>
<dbReference type="GO" id="GO:0006298">
    <property type="term" value="P:mismatch repair"/>
    <property type="evidence" value="ECO:0007669"/>
    <property type="project" value="TreeGrafter"/>
</dbReference>
<evidence type="ECO:0000256" key="4">
    <source>
        <dbReference type="ARBA" id="ARBA00023204"/>
    </source>
</evidence>
<evidence type="ECO:0000256" key="3">
    <source>
        <dbReference type="ARBA" id="ARBA00022763"/>
    </source>
</evidence>
<dbReference type="InterPro" id="IPR036985">
    <property type="entry name" value="Transglutaminase-like_sf"/>
</dbReference>
<feature type="compositionally biased region" description="Basic and acidic residues" evidence="6">
    <location>
        <begin position="380"/>
        <end position="390"/>
    </location>
</feature>
<dbReference type="InterPro" id="IPR018328">
    <property type="entry name" value="Rad4_beta-hairpin_dom3"/>
</dbReference>
<feature type="compositionally biased region" description="Acidic residues" evidence="6">
    <location>
        <begin position="391"/>
        <end position="401"/>
    </location>
</feature>
<evidence type="ECO:0000313" key="10">
    <source>
        <dbReference type="EMBL" id="CAF0817063.1"/>
    </source>
</evidence>
<accession>A0A813TTC1</accession>
<feature type="region of interest" description="Disordered" evidence="6">
    <location>
        <begin position="23"/>
        <end position="117"/>
    </location>
</feature>
<evidence type="ECO:0000313" key="11">
    <source>
        <dbReference type="Proteomes" id="UP000663879"/>
    </source>
</evidence>
<dbReference type="GO" id="GO:0003697">
    <property type="term" value="F:single-stranded DNA binding"/>
    <property type="evidence" value="ECO:0007669"/>
    <property type="project" value="TreeGrafter"/>
</dbReference>
<dbReference type="SMART" id="SM01030">
    <property type="entry name" value="BHD_1"/>
    <property type="match status" value="1"/>
</dbReference>
<dbReference type="Pfam" id="PF03835">
    <property type="entry name" value="Rad4"/>
    <property type="match status" value="1"/>
</dbReference>
<evidence type="ECO:0000259" key="9">
    <source>
        <dbReference type="SMART" id="SM01032"/>
    </source>
</evidence>
<dbReference type="InterPro" id="IPR018326">
    <property type="entry name" value="Rad4_beta-hairpin_dom1"/>
</dbReference>
<comment type="caution">
    <text evidence="10">The sequence shown here is derived from an EMBL/GenBank/DDBJ whole genome shotgun (WGS) entry which is preliminary data.</text>
</comment>
<dbReference type="GO" id="GO:0003684">
    <property type="term" value="F:damaged DNA binding"/>
    <property type="evidence" value="ECO:0007669"/>
    <property type="project" value="InterPro"/>
</dbReference>
<feature type="compositionally biased region" description="Basic and acidic residues" evidence="6">
    <location>
        <begin position="942"/>
        <end position="961"/>
    </location>
</feature>
<feature type="compositionally biased region" description="Basic and acidic residues" evidence="6">
    <location>
        <begin position="51"/>
        <end position="73"/>
    </location>
</feature>
<keyword evidence="4" id="KW-0234">DNA repair</keyword>
<feature type="region of interest" description="Disordered" evidence="6">
    <location>
        <begin position="160"/>
        <end position="197"/>
    </location>
</feature>
<dbReference type="FunFam" id="3.30.70.2460:FF:000001">
    <property type="entry name" value="DNA repair protein Rad4 family"/>
    <property type="match status" value="1"/>
</dbReference>
<dbReference type="GO" id="GO:0071942">
    <property type="term" value="C:XPC complex"/>
    <property type="evidence" value="ECO:0007669"/>
    <property type="project" value="TreeGrafter"/>
</dbReference>
<dbReference type="SMART" id="SM01032">
    <property type="entry name" value="BHD_3"/>
    <property type="match status" value="1"/>
</dbReference>
<dbReference type="GO" id="GO:0000111">
    <property type="term" value="C:nucleotide-excision repair factor 2 complex"/>
    <property type="evidence" value="ECO:0007669"/>
    <property type="project" value="TreeGrafter"/>
</dbReference>
<evidence type="ECO:0000259" key="8">
    <source>
        <dbReference type="SMART" id="SM01031"/>
    </source>
</evidence>